<dbReference type="NCBIfam" id="TIGR00536">
    <property type="entry name" value="hemK_fam"/>
    <property type="match status" value="1"/>
</dbReference>
<name>A0A6G1HMZ9_9PEZI</name>
<keyword evidence="6" id="KW-1185">Reference proteome</keyword>
<dbReference type="AlphaFoldDB" id="A0A6G1HMZ9"/>
<evidence type="ECO:0000313" key="5">
    <source>
        <dbReference type="EMBL" id="KAF2397135.1"/>
    </source>
</evidence>
<accession>A0A6G1HMZ9</accession>
<reference evidence="5" key="1">
    <citation type="journal article" date="2020" name="Stud. Mycol.">
        <title>101 Dothideomycetes genomes: a test case for predicting lifestyles and emergence of pathogens.</title>
        <authorList>
            <person name="Haridas S."/>
            <person name="Albert R."/>
            <person name="Binder M."/>
            <person name="Bloem J."/>
            <person name="Labutti K."/>
            <person name="Salamov A."/>
            <person name="Andreopoulos B."/>
            <person name="Baker S."/>
            <person name="Barry K."/>
            <person name="Bills G."/>
            <person name="Bluhm B."/>
            <person name="Cannon C."/>
            <person name="Castanera R."/>
            <person name="Culley D."/>
            <person name="Daum C."/>
            <person name="Ezra D."/>
            <person name="Gonzalez J."/>
            <person name="Henrissat B."/>
            <person name="Kuo A."/>
            <person name="Liang C."/>
            <person name="Lipzen A."/>
            <person name="Lutzoni F."/>
            <person name="Magnuson J."/>
            <person name="Mondo S."/>
            <person name="Nolan M."/>
            <person name="Ohm R."/>
            <person name="Pangilinan J."/>
            <person name="Park H.-J."/>
            <person name="Ramirez L."/>
            <person name="Alfaro M."/>
            <person name="Sun H."/>
            <person name="Tritt A."/>
            <person name="Yoshinaga Y."/>
            <person name="Zwiers L.-H."/>
            <person name="Turgeon B."/>
            <person name="Goodwin S."/>
            <person name="Spatafora J."/>
            <person name="Crous P."/>
            <person name="Grigoriev I."/>
        </authorList>
    </citation>
    <scope>NUCLEOTIDE SEQUENCE</scope>
    <source>
        <strain evidence="5">CBS 262.69</strain>
    </source>
</reference>
<dbReference type="Proteomes" id="UP000799640">
    <property type="component" value="Unassembled WGS sequence"/>
</dbReference>
<evidence type="ECO:0000313" key="6">
    <source>
        <dbReference type="Proteomes" id="UP000799640"/>
    </source>
</evidence>
<keyword evidence="3" id="KW-0949">S-adenosyl-L-methionine</keyword>
<dbReference type="InterPro" id="IPR029063">
    <property type="entry name" value="SAM-dependent_MTases_sf"/>
</dbReference>
<dbReference type="SUPFAM" id="SSF53335">
    <property type="entry name" value="S-adenosyl-L-methionine-dependent methyltransferases"/>
    <property type="match status" value="1"/>
</dbReference>
<evidence type="ECO:0000256" key="3">
    <source>
        <dbReference type="ARBA" id="ARBA00022691"/>
    </source>
</evidence>
<feature type="domain" description="Methyltransferase" evidence="4">
    <location>
        <begin position="120"/>
        <end position="171"/>
    </location>
</feature>
<dbReference type="PROSITE" id="PS00092">
    <property type="entry name" value="N6_MTASE"/>
    <property type="match status" value="1"/>
</dbReference>
<dbReference type="PANTHER" id="PTHR18895:SF74">
    <property type="entry name" value="MTRF1L RELEASE FACTOR GLUTAMINE METHYLTRANSFERASE"/>
    <property type="match status" value="1"/>
</dbReference>
<dbReference type="Gene3D" id="3.40.50.150">
    <property type="entry name" value="Vaccinia Virus protein VP39"/>
    <property type="match status" value="1"/>
</dbReference>
<dbReference type="OrthoDB" id="269872at2759"/>
<proteinExistence type="predicted"/>
<dbReference type="EMBL" id="ML996704">
    <property type="protein sequence ID" value="KAF2397135.1"/>
    <property type="molecule type" value="Genomic_DNA"/>
</dbReference>
<dbReference type="GO" id="GO:0005739">
    <property type="term" value="C:mitochondrion"/>
    <property type="evidence" value="ECO:0007669"/>
    <property type="project" value="TreeGrafter"/>
</dbReference>
<dbReference type="InterPro" id="IPR004556">
    <property type="entry name" value="HemK-like"/>
</dbReference>
<dbReference type="InterPro" id="IPR050320">
    <property type="entry name" value="N5-glutamine_MTase"/>
</dbReference>
<dbReference type="Pfam" id="PF13847">
    <property type="entry name" value="Methyltransf_31"/>
    <property type="match status" value="1"/>
</dbReference>
<dbReference type="InterPro" id="IPR002052">
    <property type="entry name" value="DNA_methylase_N6_adenine_CS"/>
</dbReference>
<dbReference type="InterPro" id="IPR025714">
    <property type="entry name" value="Methyltranfer_dom"/>
</dbReference>
<dbReference type="PANTHER" id="PTHR18895">
    <property type="entry name" value="HEMK METHYLTRANSFERASE"/>
    <property type="match status" value="1"/>
</dbReference>
<dbReference type="GO" id="GO:0003676">
    <property type="term" value="F:nucleic acid binding"/>
    <property type="evidence" value="ECO:0007669"/>
    <property type="project" value="InterPro"/>
</dbReference>
<evidence type="ECO:0000256" key="2">
    <source>
        <dbReference type="ARBA" id="ARBA00022679"/>
    </source>
</evidence>
<gene>
    <name evidence="5" type="ORF">EJ06DRAFT_482211</name>
</gene>
<keyword evidence="1 5" id="KW-0489">Methyltransferase</keyword>
<dbReference type="CDD" id="cd02440">
    <property type="entry name" value="AdoMet_MTases"/>
    <property type="match status" value="1"/>
</dbReference>
<dbReference type="GO" id="GO:0008276">
    <property type="term" value="F:protein methyltransferase activity"/>
    <property type="evidence" value="ECO:0007669"/>
    <property type="project" value="InterPro"/>
</dbReference>
<evidence type="ECO:0000256" key="1">
    <source>
        <dbReference type="ARBA" id="ARBA00022603"/>
    </source>
</evidence>
<keyword evidence="2 5" id="KW-0808">Transferase</keyword>
<dbReference type="GO" id="GO:0032259">
    <property type="term" value="P:methylation"/>
    <property type="evidence" value="ECO:0007669"/>
    <property type="project" value="UniProtKB-KW"/>
</dbReference>
<sequence length="362" mass="40299">MPRLPSRLVAQASQRNPLLALVLRTCRDPTSAALELKWLRDYAVQHCVHTRGNWRPLLFRLCAARSRGYPLQYLLGSEFFGDLEIKCKPGVLIPRSETATAVTHFVNQFNPAAFNLPPRLRVLDLCTGTGCISLLFAHLFPKQRTPVKALQIVGVDIAPEAVQLAEENRRALLDQAAISSLQNLRYIQADLFPPEESQQTSVPSLIGRLEALGQLEWDVILSNPPYISPNGFNRDTSRSVRNFEPKLALVPMAANGLADADHGDVFYPRILEIADQVGGKVVLLEVADLDQAERVAAMALRYDWEGVEIWRDELFSHDDTKYIGRIRVLGTGHGRSVLCWRKAASSWLRRDGESNTTGVASG</sequence>
<organism evidence="5 6">
    <name type="scientific">Trichodelitschia bisporula</name>
    <dbReference type="NCBI Taxonomy" id="703511"/>
    <lineage>
        <taxon>Eukaryota</taxon>
        <taxon>Fungi</taxon>
        <taxon>Dikarya</taxon>
        <taxon>Ascomycota</taxon>
        <taxon>Pezizomycotina</taxon>
        <taxon>Dothideomycetes</taxon>
        <taxon>Dothideomycetes incertae sedis</taxon>
        <taxon>Phaeotrichales</taxon>
        <taxon>Phaeotrichaceae</taxon>
        <taxon>Trichodelitschia</taxon>
    </lineage>
</organism>
<protein>
    <submittedName>
        <fullName evidence="5">S-adenosyl-L-methionine-dependent methyltransferase</fullName>
    </submittedName>
</protein>
<evidence type="ECO:0000259" key="4">
    <source>
        <dbReference type="Pfam" id="PF13847"/>
    </source>
</evidence>